<organism evidence="1 2">
    <name type="scientific">Hemibagrus wyckioides</name>
    <dbReference type="NCBI Taxonomy" id="337641"/>
    <lineage>
        <taxon>Eukaryota</taxon>
        <taxon>Metazoa</taxon>
        <taxon>Chordata</taxon>
        <taxon>Craniata</taxon>
        <taxon>Vertebrata</taxon>
        <taxon>Euteleostomi</taxon>
        <taxon>Actinopterygii</taxon>
        <taxon>Neopterygii</taxon>
        <taxon>Teleostei</taxon>
        <taxon>Ostariophysi</taxon>
        <taxon>Siluriformes</taxon>
        <taxon>Bagridae</taxon>
        <taxon>Hemibagrus</taxon>
    </lineage>
</organism>
<sequence>MTSVSTAISTQTSLILTKTCQSTNWHVIRSSLLITSSKSDESEAVIPPPAALGLRCASQRETGCSVVSLRYQAAKRNDGAHLNQKAWTALTFKLLLNYTTV</sequence>
<gene>
    <name evidence="1" type="ORF">KOW79_013095</name>
</gene>
<dbReference type="AlphaFoldDB" id="A0A9D3NI86"/>
<reference evidence="1 2" key="1">
    <citation type="submission" date="2021-06" db="EMBL/GenBank/DDBJ databases">
        <title>Chromosome-level genome assembly of the red-tail catfish (Hemibagrus wyckioides).</title>
        <authorList>
            <person name="Shao F."/>
        </authorList>
    </citation>
    <scope>NUCLEOTIDE SEQUENCE [LARGE SCALE GENOMIC DNA]</scope>
    <source>
        <strain evidence="1">EC202008001</strain>
        <tissue evidence="1">Blood</tissue>
    </source>
</reference>
<evidence type="ECO:0000313" key="2">
    <source>
        <dbReference type="Proteomes" id="UP000824219"/>
    </source>
</evidence>
<protein>
    <submittedName>
        <fullName evidence="1">Uncharacterized protein</fullName>
    </submittedName>
</protein>
<dbReference type="EMBL" id="JAHKSW010000015">
    <property type="protein sequence ID" value="KAG7323393.1"/>
    <property type="molecule type" value="Genomic_DNA"/>
</dbReference>
<accession>A0A9D3NI86</accession>
<proteinExistence type="predicted"/>
<name>A0A9D3NI86_9TELE</name>
<dbReference type="Proteomes" id="UP000824219">
    <property type="component" value="Linkage Group LG15"/>
</dbReference>
<keyword evidence="2" id="KW-1185">Reference proteome</keyword>
<comment type="caution">
    <text evidence="1">The sequence shown here is derived from an EMBL/GenBank/DDBJ whole genome shotgun (WGS) entry which is preliminary data.</text>
</comment>
<evidence type="ECO:0000313" key="1">
    <source>
        <dbReference type="EMBL" id="KAG7323393.1"/>
    </source>
</evidence>